<keyword evidence="2" id="KW-1185">Reference proteome</keyword>
<dbReference type="PANTHER" id="PTHR48055:SF55">
    <property type="entry name" value="PROTEIN KINASE DOMAIN-CONTAINING PROTEIN"/>
    <property type="match status" value="1"/>
</dbReference>
<dbReference type="Proteomes" id="UP000237000">
    <property type="component" value="Unassembled WGS sequence"/>
</dbReference>
<dbReference type="STRING" id="63057.A0A2P5B0W1"/>
<gene>
    <name evidence="1" type="ORF">TorRG33x02_335720</name>
</gene>
<dbReference type="InParanoid" id="A0A2P5B0W1"/>
<dbReference type="PANTHER" id="PTHR48055">
    <property type="entry name" value="LEUCINE-RICH REPEAT RECEPTOR PROTEIN KINASE EMS1"/>
    <property type="match status" value="1"/>
</dbReference>
<dbReference type="GO" id="GO:0016301">
    <property type="term" value="F:kinase activity"/>
    <property type="evidence" value="ECO:0007669"/>
    <property type="project" value="UniProtKB-KW"/>
</dbReference>
<dbReference type="AlphaFoldDB" id="A0A2P5B0W1"/>
<keyword evidence="1" id="KW-0418">Kinase</keyword>
<dbReference type="InterPro" id="IPR011009">
    <property type="entry name" value="Kinase-like_dom_sf"/>
</dbReference>
<evidence type="ECO:0000313" key="1">
    <source>
        <dbReference type="EMBL" id="PON42467.1"/>
    </source>
</evidence>
<dbReference type="GO" id="GO:0016020">
    <property type="term" value="C:membrane"/>
    <property type="evidence" value="ECO:0007669"/>
    <property type="project" value="TreeGrafter"/>
</dbReference>
<comment type="caution">
    <text evidence="1">The sequence shown here is derived from an EMBL/GenBank/DDBJ whole genome shotgun (WGS) entry which is preliminary data.</text>
</comment>
<keyword evidence="1" id="KW-0808">Transferase</keyword>
<dbReference type="EMBL" id="JXTC01000636">
    <property type="protein sequence ID" value="PON42467.1"/>
    <property type="molecule type" value="Genomic_DNA"/>
</dbReference>
<dbReference type="InterPro" id="IPR051564">
    <property type="entry name" value="LRR_receptor-like_kinase"/>
</dbReference>
<evidence type="ECO:0000313" key="2">
    <source>
        <dbReference type="Proteomes" id="UP000237000"/>
    </source>
</evidence>
<protein>
    <submittedName>
        <fullName evidence="1">Tyrosine-protein kinase</fullName>
    </submittedName>
</protein>
<name>A0A2P5B0W1_TREOI</name>
<dbReference type="Gene3D" id="1.10.510.10">
    <property type="entry name" value="Transferase(Phosphotransferase) domain 1"/>
    <property type="match status" value="1"/>
</dbReference>
<dbReference type="SUPFAM" id="SSF56112">
    <property type="entry name" value="Protein kinase-like (PK-like)"/>
    <property type="match status" value="1"/>
</dbReference>
<sequence>MGGEPSKQGDVYSYGILILEMFTGKRPVDKMFKDDFNLHNFVKLALPERLLQIVDSSLLNREAEEITMRREYGRRYRSNVGMEIDLEEGNINIENPDQISTHLQKCLASVLKIGLACSAESPNERINTGDVINELQRIRNAYLGFGSHE</sequence>
<dbReference type="OrthoDB" id="1103805at2759"/>
<reference evidence="2" key="1">
    <citation type="submission" date="2016-06" db="EMBL/GenBank/DDBJ databases">
        <title>Parallel loss of symbiosis genes in relatives of nitrogen-fixing non-legume Parasponia.</title>
        <authorList>
            <person name="Van Velzen R."/>
            <person name="Holmer R."/>
            <person name="Bu F."/>
            <person name="Rutten L."/>
            <person name="Van Zeijl A."/>
            <person name="Liu W."/>
            <person name="Santuari L."/>
            <person name="Cao Q."/>
            <person name="Sharma T."/>
            <person name="Shen D."/>
            <person name="Roswanjaya Y."/>
            <person name="Wardhani T."/>
            <person name="Kalhor M.S."/>
            <person name="Jansen J."/>
            <person name="Van den Hoogen J."/>
            <person name="Gungor B."/>
            <person name="Hartog M."/>
            <person name="Hontelez J."/>
            <person name="Verver J."/>
            <person name="Yang W.-C."/>
            <person name="Schijlen E."/>
            <person name="Repin R."/>
            <person name="Schilthuizen M."/>
            <person name="Schranz E."/>
            <person name="Heidstra R."/>
            <person name="Miyata K."/>
            <person name="Fedorova E."/>
            <person name="Kohlen W."/>
            <person name="Bisseling T."/>
            <person name="Smit S."/>
            <person name="Geurts R."/>
        </authorList>
    </citation>
    <scope>NUCLEOTIDE SEQUENCE [LARGE SCALE GENOMIC DNA]</scope>
    <source>
        <strain evidence="2">cv. RG33-2</strain>
    </source>
</reference>
<organism evidence="1 2">
    <name type="scientific">Trema orientale</name>
    <name type="common">Charcoal tree</name>
    <name type="synonym">Celtis orientalis</name>
    <dbReference type="NCBI Taxonomy" id="63057"/>
    <lineage>
        <taxon>Eukaryota</taxon>
        <taxon>Viridiplantae</taxon>
        <taxon>Streptophyta</taxon>
        <taxon>Embryophyta</taxon>
        <taxon>Tracheophyta</taxon>
        <taxon>Spermatophyta</taxon>
        <taxon>Magnoliopsida</taxon>
        <taxon>eudicotyledons</taxon>
        <taxon>Gunneridae</taxon>
        <taxon>Pentapetalae</taxon>
        <taxon>rosids</taxon>
        <taxon>fabids</taxon>
        <taxon>Rosales</taxon>
        <taxon>Cannabaceae</taxon>
        <taxon>Trema</taxon>
    </lineage>
</organism>
<accession>A0A2P5B0W1</accession>
<proteinExistence type="predicted"/>